<dbReference type="AlphaFoldDB" id="A0A1V6N2E1"/>
<evidence type="ECO:0000313" key="2">
    <source>
        <dbReference type="Proteomes" id="UP000191661"/>
    </source>
</evidence>
<dbReference type="EMBL" id="JXMW01000010">
    <property type="protein sequence ID" value="OQD58733.1"/>
    <property type="molecule type" value="Genomic_DNA"/>
</dbReference>
<accession>A0A1V6N2E1</accession>
<dbReference type="Proteomes" id="UP000191661">
    <property type="component" value="Unassembled WGS sequence"/>
</dbReference>
<name>A0A1V6N2E1_METAZ</name>
<protein>
    <submittedName>
        <fullName evidence="1">Uncharacterized protein</fullName>
    </submittedName>
</protein>
<proteinExistence type="predicted"/>
<evidence type="ECO:0000313" key="1">
    <source>
        <dbReference type="EMBL" id="OQD58733.1"/>
    </source>
</evidence>
<reference evidence="1 2" key="1">
    <citation type="submission" date="2014-12" db="EMBL/GenBank/DDBJ databases">
        <title>Genome sequence of Methanobrevibacter arboriphilicus DH1, DSM1125.</title>
        <authorList>
            <person name="Poehlein A."/>
            <person name="Thauer R.K."/>
            <person name="Seedorf H."/>
            <person name="Daniel R."/>
        </authorList>
    </citation>
    <scope>NUCLEOTIDE SEQUENCE [LARGE SCALE GENOMIC DNA]</scope>
    <source>
        <strain evidence="1 2">DH1</strain>
    </source>
</reference>
<gene>
    <name evidence="1" type="ORF">MBBAR_10c00740</name>
</gene>
<comment type="caution">
    <text evidence="1">The sequence shown here is derived from an EMBL/GenBank/DDBJ whole genome shotgun (WGS) entry which is preliminary data.</text>
</comment>
<organism evidence="1 2">
    <name type="scientific">Methanobrevibacter arboriphilus JCM 13429 = DSM 1125</name>
    <dbReference type="NCBI Taxonomy" id="1300164"/>
    <lineage>
        <taxon>Archaea</taxon>
        <taxon>Methanobacteriati</taxon>
        <taxon>Methanobacteriota</taxon>
        <taxon>Methanomada group</taxon>
        <taxon>Methanobacteria</taxon>
        <taxon>Methanobacteriales</taxon>
        <taxon>Methanobacteriaceae</taxon>
        <taxon>Methanobrevibacter</taxon>
    </lineage>
</organism>
<keyword evidence="2" id="KW-1185">Reference proteome</keyword>
<dbReference type="RefSeq" id="WP_225369205.1">
    <property type="nucleotide sequence ID" value="NZ_BBET01000002.1"/>
</dbReference>
<sequence>MMKYNKQAIARVDDETNFKIKKIKQYKGRVLREIIDLGIEKYEKDNPAFAKKVKLEWIDHQLGLVKNKQLDDDYEIEKLMKEHYKIIMSFDKFRKAIEDYYIDNLDDFINAFYEVKQLVDREGDLNSVSNSDLIPISNTFEIPFNDLVGASKELLEALNEE</sequence>